<name>A0A0E9T3U9_ANGAN</name>
<sequence length="43" mass="4654">MLSPQPTATAMGGKRNLIEENKTAVLAMLRLCVKLMNPPGLML</sequence>
<proteinExistence type="predicted"/>
<dbReference type="AlphaFoldDB" id="A0A0E9T3U9"/>
<protein>
    <submittedName>
        <fullName evidence="1">Uncharacterized protein</fullName>
    </submittedName>
</protein>
<reference evidence="1" key="2">
    <citation type="journal article" date="2015" name="Fish Shellfish Immunol.">
        <title>Early steps in the European eel (Anguilla anguilla)-Vibrio vulnificus interaction in the gills: Role of the RtxA13 toxin.</title>
        <authorList>
            <person name="Callol A."/>
            <person name="Pajuelo D."/>
            <person name="Ebbesson L."/>
            <person name="Teles M."/>
            <person name="MacKenzie S."/>
            <person name="Amaro C."/>
        </authorList>
    </citation>
    <scope>NUCLEOTIDE SEQUENCE</scope>
</reference>
<evidence type="ECO:0000313" key="1">
    <source>
        <dbReference type="EMBL" id="JAH47680.1"/>
    </source>
</evidence>
<organism evidence="1">
    <name type="scientific">Anguilla anguilla</name>
    <name type="common">European freshwater eel</name>
    <name type="synonym">Muraena anguilla</name>
    <dbReference type="NCBI Taxonomy" id="7936"/>
    <lineage>
        <taxon>Eukaryota</taxon>
        <taxon>Metazoa</taxon>
        <taxon>Chordata</taxon>
        <taxon>Craniata</taxon>
        <taxon>Vertebrata</taxon>
        <taxon>Euteleostomi</taxon>
        <taxon>Actinopterygii</taxon>
        <taxon>Neopterygii</taxon>
        <taxon>Teleostei</taxon>
        <taxon>Anguilliformes</taxon>
        <taxon>Anguillidae</taxon>
        <taxon>Anguilla</taxon>
    </lineage>
</organism>
<dbReference type="EMBL" id="GBXM01060897">
    <property type="protein sequence ID" value="JAH47680.1"/>
    <property type="molecule type" value="Transcribed_RNA"/>
</dbReference>
<accession>A0A0E9T3U9</accession>
<reference evidence="1" key="1">
    <citation type="submission" date="2014-11" db="EMBL/GenBank/DDBJ databases">
        <authorList>
            <person name="Amaro Gonzalez C."/>
        </authorList>
    </citation>
    <scope>NUCLEOTIDE SEQUENCE</scope>
</reference>